<feature type="compositionally biased region" description="Basic and acidic residues" evidence="4">
    <location>
        <begin position="198"/>
        <end position="210"/>
    </location>
</feature>
<keyword evidence="1 3" id="KW-0694">RNA-binding</keyword>
<feature type="compositionally biased region" description="Gly residues" evidence="4">
    <location>
        <begin position="211"/>
        <end position="220"/>
    </location>
</feature>
<dbReference type="GO" id="GO:0008270">
    <property type="term" value="F:zinc ion binding"/>
    <property type="evidence" value="ECO:0007669"/>
    <property type="project" value="UniProtKB-KW"/>
</dbReference>
<dbReference type="GO" id="GO:0003723">
    <property type="term" value="F:RNA binding"/>
    <property type="evidence" value="ECO:0007669"/>
    <property type="project" value="UniProtKB-UniRule"/>
</dbReference>
<dbReference type="InterPro" id="IPR048289">
    <property type="entry name" value="RRM2_NsCP33-like"/>
</dbReference>
<dbReference type="EnsemblPlants" id="OGLUM03G39970.1">
    <property type="protein sequence ID" value="OGLUM03G39970.1"/>
    <property type="gene ID" value="OGLUM03G39970"/>
</dbReference>
<dbReference type="PANTHER" id="PTHR48028:SF2">
    <property type="entry name" value="GLYCINE-RICH RNA-BINDING PROTEIN RZ1A"/>
    <property type="match status" value="1"/>
</dbReference>
<reference evidence="8" key="1">
    <citation type="submission" date="2015-04" db="UniProtKB">
        <authorList>
            <consortium name="EnsemblPlants"/>
        </authorList>
    </citation>
    <scope>IDENTIFICATION</scope>
</reference>
<name>A0A0D9ZFG3_9ORYZ</name>
<dbReference type="InterPro" id="IPR001878">
    <property type="entry name" value="Znf_CCHC"/>
</dbReference>
<dbReference type="eggNOG" id="KOG0118">
    <property type="taxonomic scope" value="Eukaryota"/>
</dbReference>
<dbReference type="InterPro" id="IPR000504">
    <property type="entry name" value="RRM_dom"/>
</dbReference>
<evidence type="ECO:0000256" key="1">
    <source>
        <dbReference type="ARBA" id="ARBA00022884"/>
    </source>
</evidence>
<feature type="domain" description="CCHC-type" evidence="7">
    <location>
        <begin position="178"/>
        <end position="193"/>
    </location>
</feature>
<dbReference type="STRING" id="40148.A0A0D9ZFG3"/>
<dbReference type="InterPro" id="IPR051106">
    <property type="entry name" value="RNA-bind/splicing_reg"/>
</dbReference>
<dbReference type="SUPFAM" id="SSF57756">
    <property type="entry name" value="Retrovirus zinc finger-like domains"/>
    <property type="match status" value="1"/>
</dbReference>
<feature type="compositionally biased region" description="Gly residues" evidence="4">
    <location>
        <begin position="162"/>
        <end position="176"/>
    </location>
</feature>
<keyword evidence="2" id="KW-0862">Zinc</keyword>
<evidence type="ECO:0000259" key="7">
    <source>
        <dbReference type="PROSITE" id="PS50158"/>
    </source>
</evidence>
<dbReference type="Pfam" id="PF00098">
    <property type="entry name" value="zf-CCHC"/>
    <property type="match status" value="1"/>
</dbReference>
<dbReference type="Pfam" id="PF00076">
    <property type="entry name" value="RRM_1"/>
    <property type="match status" value="1"/>
</dbReference>
<protein>
    <recommendedName>
        <fullName evidence="10">CCHC-type domain-containing protein</fullName>
    </recommendedName>
</protein>
<evidence type="ECO:0000256" key="5">
    <source>
        <dbReference type="SAM" id="Phobius"/>
    </source>
</evidence>
<evidence type="ECO:0000256" key="4">
    <source>
        <dbReference type="SAM" id="MobiDB-lite"/>
    </source>
</evidence>
<dbReference type="InterPro" id="IPR012677">
    <property type="entry name" value="Nucleotide-bd_a/b_plait_sf"/>
</dbReference>
<feature type="compositionally biased region" description="Basic and acidic residues" evidence="4">
    <location>
        <begin position="139"/>
        <end position="161"/>
    </location>
</feature>
<dbReference type="Proteomes" id="UP000026961">
    <property type="component" value="Chromosome 3"/>
</dbReference>
<reference evidence="8" key="2">
    <citation type="submission" date="2018-05" db="EMBL/GenBank/DDBJ databases">
        <title>OgluRS3 (Oryza glumaepatula Reference Sequence Version 3).</title>
        <authorList>
            <person name="Zhang J."/>
            <person name="Kudrna D."/>
            <person name="Lee S."/>
            <person name="Talag J."/>
            <person name="Welchert J."/>
            <person name="Wing R.A."/>
        </authorList>
    </citation>
    <scope>NUCLEOTIDE SEQUENCE [LARGE SCALE GENOMIC DNA]</scope>
</reference>
<evidence type="ECO:0000256" key="3">
    <source>
        <dbReference type="PROSITE-ProRule" id="PRU00176"/>
    </source>
</evidence>
<dbReference type="Gene3D" id="4.10.60.10">
    <property type="entry name" value="Zinc finger, CCHC-type"/>
    <property type="match status" value="1"/>
</dbReference>
<feature type="region of interest" description="Disordered" evidence="4">
    <location>
        <begin position="189"/>
        <end position="244"/>
    </location>
</feature>
<evidence type="ECO:0000313" key="9">
    <source>
        <dbReference type="Proteomes" id="UP000026961"/>
    </source>
</evidence>
<accession>A0A0D9ZFG3</accession>
<feature type="domain" description="RRM" evidence="6">
    <location>
        <begin position="57"/>
        <end position="135"/>
    </location>
</feature>
<dbReference type="SMART" id="SM00360">
    <property type="entry name" value="RRM"/>
    <property type="match status" value="1"/>
</dbReference>
<feature type="region of interest" description="Disordered" evidence="4">
    <location>
        <begin position="126"/>
        <end position="176"/>
    </location>
</feature>
<dbReference type="PANTHER" id="PTHR48028">
    <property type="entry name" value="GLYCINE-RICH RNA-BINDING PROTEIN RZ1A"/>
    <property type="match status" value="1"/>
</dbReference>
<dbReference type="PROSITE" id="PS50158">
    <property type="entry name" value="ZF_CCHC"/>
    <property type="match status" value="1"/>
</dbReference>
<evidence type="ECO:0000313" key="8">
    <source>
        <dbReference type="EnsemblPlants" id="OGLUM03G39970.1"/>
    </source>
</evidence>
<dbReference type="Gramene" id="OGLUM03G39970.1">
    <property type="protein sequence ID" value="OGLUM03G39970.1"/>
    <property type="gene ID" value="OGLUM03G39970"/>
</dbReference>
<keyword evidence="5" id="KW-1133">Transmembrane helix</keyword>
<dbReference type="AlphaFoldDB" id="A0A0D9ZFG3"/>
<dbReference type="Gene3D" id="3.30.70.330">
    <property type="match status" value="1"/>
</dbReference>
<keyword evidence="5" id="KW-0472">Membrane</keyword>
<dbReference type="SMART" id="SM00343">
    <property type="entry name" value="ZnF_C2HC"/>
    <property type="match status" value="1"/>
</dbReference>
<organism evidence="8">
    <name type="scientific">Oryza glumipatula</name>
    <dbReference type="NCBI Taxonomy" id="40148"/>
    <lineage>
        <taxon>Eukaryota</taxon>
        <taxon>Viridiplantae</taxon>
        <taxon>Streptophyta</taxon>
        <taxon>Embryophyta</taxon>
        <taxon>Tracheophyta</taxon>
        <taxon>Spermatophyta</taxon>
        <taxon>Magnoliopsida</taxon>
        <taxon>Liliopsida</taxon>
        <taxon>Poales</taxon>
        <taxon>Poaceae</taxon>
        <taxon>BOP clade</taxon>
        <taxon>Oryzoideae</taxon>
        <taxon>Oryzeae</taxon>
        <taxon>Oryzinae</taxon>
        <taxon>Oryza</taxon>
    </lineage>
</organism>
<dbReference type="FunFam" id="4.10.60.10:FF:000069">
    <property type="entry name" value="Glycine-rich RNA-binding protein RZ1A"/>
    <property type="match status" value="1"/>
</dbReference>
<dbReference type="SUPFAM" id="SSF54928">
    <property type="entry name" value="RNA-binding domain, RBD"/>
    <property type="match status" value="1"/>
</dbReference>
<feature type="transmembrane region" description="Helical" evidence="5">
    <location>
        <begin position="342"/>
        <end position="363"/>
    </location>
</feature>
<sequence>MACLQQAGRGGPHLVGSWAHGPHMPPPNQTEGKSIRFAAAAAAAFVFLAEMADVEEYRCFIGNLSWSTTDESLKDAFGKFGNLTEAKVVFDKYSGRSRGFGFVTFDEKKAMEDAIEGMNGLDLDGRAITVDKAQPQGPGRDRNGDRDYDRDRGSRYDRGRDFGGGGRAPRGSGGGGDCYKCGKPGHFARECPSGDGGGRGDRYGGRDDRYGGGGGGGGRYGSDRGGDRYSGRSRDGGYGGGGGDRYSRDRLRTMVYHEKASTLLSTTRWWMKTQISRRARLIPGHIRGPLPNPRKLYGFNGLRVLAEELDEPRQPRRRRVVAGDEQRQDVVLELRVRQLVRVSIAAAAAAVVLVGGGAVLGVLPQQRLEEVVADLAAVPPPGDHRVQHRVHPVPGLLDRSNNFDFRDHPSLGH</sequence>
<evidence type="ECO:0008006" key="10">
    <source>
        <dbReference type="Google" id="ProtNLM"/>
    </source>
</evidence>
<keyword evidence="9" id="KW-1185">Reference proteome</keyword>
<dbReference type="FunFam" id="3.30.70.330:FF:000710">
    <property type="entry name" value="Glycine-rich RNA-binding protein RZ1A"/>
    <property type="match status" value="1"/>
</dbReference>
<keyword evidence="5" id="KW-0812">Transmembrane</keyword>
<dbReference type="InterPro" id="IPR036875">
    <property type="entry name" value="Znf_CCHC_sf"/>
</dbReference>
<dbReference type="HOGENOM" id="CLU_666300_0_0_1"/>
<proteinExistence type="predicted"/>
<evidence type="ECO:0000259" key="6">
    <source>
        <dbReference type="PROSITE" id="PS50102"/>
    </source>
</evidence>
<keyword evidence="2" id="KW-0479">Metal-binding</keyword>
<feature type="region of interest" description="Disordered" evidence="4">
    <location>
        <begin position="1"/>
        <end position="31"/>
    </location>
</feature>
<dbReference type="InterPro" id="IPR035979">
    <property type="entry name" value="RBD_domain_sf"/>
</dbReference>
<keyword evidence="2" id="KW-0863">Zinc-finger</keyword>
<evidence type="ECO:0000256" key="2">
    <source>
        <dbReference type="PROSITE-ProRule" id="PRU00047"/>
    </source>
</evidence>
<feature type="compositionally biased region" description="Basic and acidic residues" evidence="4">
    <location>
        <begin position="221"/>
        <end position="235"/>
    </location>
</feature>
<dbReference type="PROSITE" id="PS50102">
    <property type="entry name" value="RRM"/>
    <property type="match status" value="1"/>
</dbReference>
<dbReference type="CDD" id="cd21608">
    <property type="entry name" value="RRM2_NsCP33_like"/>
    <property type="match status" value="1"/>
</dbReference>